<dbReference type="InterPro" id="IPR000445">
    <property type="entry name" value="HhH_motif"/>
</dbReference>
<dbReference type="STRING" id="1245528.M3HQN0"/>
<dbReference type="OMA" id="QIIWYGR"/>
<comment type="caution">
    <text evidence="10">The sequence shown here is derived from an EMBL/GenBank/DDBJ whole genome shotgun (WGS) entry which is preliminary data.</text>
</comment>
<organism evidence="10 11">
    <name type="scientific">Candida maltosa (strain Xu316)</name>
    <name type="common">Yeast</name>
    <dbReference type="NCBI Taxonomy" id="1245528"/>
    <lineage>
        <taxon>Eukaryota</taxon>
        <taxon>Fungi</taxon>
        <taxon>Dikarya</taxon>
        <taxon>Ascomycota</taxon>
        <taxon>Saccharomycotina</taxon>
        <taxon>Pichiomycetes</taxon>
        <taxon>Debaryomycetaceae</taxon>
        <taxon>Candida/Lodderomyces clade</taxon>
        <taxon>Candida</taxon>
    </lineage>
</organism>
<sequence>MKRSNKDVTVVSRKKIKVESTETVLKVELENDNEEEMPPNIFKKVDPVDISKGPAKWADIYNSIVTMRSKVFTPVDSQGCERMPNTINPNIRTNNPKIYRFQLLISLMLSSQTKDEVNFEAMKNLHHGLLKTHPDGLCIESLSKLSESEIDAYINKVGFHNRKSTYIKKTCEILNEKFDGDVPKTIEEIVSLPGLGPKMGYLFLQNGWNVNAGIGVDVHLHRLAQMWGWVSAKANTPEKARLELEKWLPKQYWGDVNPLVVGFGQVVCVPRASNCDICTLARDGLCKSANKKLLKGPISEDRKVKLMKQRADLTQLINEVI</sequence>
<evidence type="ECO:0000256" key="6">
    <source>
        <dbReference type="ARBA" id="ARBA00023295"/>
    </source>
</evidence>
<evidence type="ECO:0000313" key="10">
    <source>
        <dbReference type="EMBL" id="EMG49802.1"/>
    </source>
</evidence>
<keyword evidence="5 8" id="KW-0456">Lyase</keyword>
<keyword evidence="6 8" id="KW-0326">Glycosidase</keyword>
<dbReference type="GO" id="GO:0006289">
    <property type="term" value="P:nucleotide-excision repair"/>
    <property type="evidence" value="ECO:0007669"/>
    <property type="project" value="TreeGrafter"/>
</dbReference>
<comment type="caution">
    <text evidence="8">Lacks conserved residue(s) required for the propagation of feature annotation.</text>
</comment>
<dbReference type="InterPro" id="IPR030841">
    <property type="entry name" value="NTH1"/>
</dbReference>
<dbReference type="Gene3D" id="1.10.340.30">
    <property type="entry name" value="Hypothetical protein, domain 2"/>
    <property type="match status" value="1"/>
</dbReference>
<dbReference type="AlphaFoldDB" id="M3HQN0"/>
<evidence type="ECO:0000256" key="2">
    <source>
        <dbReference type="ARBA" id="ARBA00022763"/>
    </source>
</evidence>
<comment type="subcellular location">
    <subcellularLocation>
        <location evidence="8">Nucleus</location>
    </subcellularLocation>
    <subcellularLocation>
        <location evidence="8">Mitochondrion</location>
    </subcellularLocation>
</comment>
<keyword evidence="3 8" id="KW-0378">Hydrolase</keyword>
<dbReference type="EC" id="4.2.99.18" evidence="8"/>
<dbReference type="GO" id="GO:0005634">
    <property type="term" value="C:nucleus"/>
    <property type="evidence" value="ECO:0007669"/>
    <property type="project" value="UniProtKB-SubCell"/>
</dbReference>
<dbReference type="InterPro" id="IPR011257">
    <property type="entry name" value="DNA_glycosylase"/>
</dbReference>
<evidence type="ECO:0000256" key="8">
    <source>
        <dbReference type="HAMAP-Rule" id="MF_03183"/>
    </source>
</evidence>
<dbReference type="OrthoDB" id="2099276at2759"/>
<dbReference type="InterPro" id="IPR023170">
    <property type="entry name" value="HhH_base_excis_C"/>
</dbReference>
<evidence type="ECO:0000256" key="4">
    <source>
        <dbReference type="ARBA" id="ARBA00023204"/>
    </source>
</evidence>
<dbReference type="EMBL" id="AOGT01000491">
    <property type="protein sequence ID" value="EMG49802.1"/>
    <property type="molecule type" value="Genomic_DNA"/>
</dbReference>
<keyword evidence="11" id="KW-1185">Reference proteome</keyword>
<dbReference type="SUPFAM" id="SSF48150">
    <property type="entry name" value="DNA-glycosylase"/>
    <property type="match status" value="1"/>
</dbReference>
<dbReference type="HAMAP" id="MF_03183">
    <property type="entry name" value="Endonuclease_III_Nth"/>
    <property type="match status" value="1"/>
</dbReference>
<evidence type="ECO:0000256" key="3">
    <source>
        <dbReference type="ARBA" id="ARBA00022801"/>
    </source>
</evidence>
<dbReference type="CDD" id="cd00056">
    <property type="entry name" value="ENDO3c"/>
    <property type="match status" value="1"/>
</dbReference>
<dbReference type="eggNOG" id="KOG1921">
    <property type="taxonomic scope" value="Eukaryota"/>
</dbReference>
<evidence type="ECO:0000313" key="11">
    <source>
        <dbReference type="Proteomes" id="UP000011777"/>
    </source>
</evidence>
<gene>
    <name evidence="8" type="primary">NTG1</name>
    <name evidence="10" type="ORF">G210_5362</name>
</gene>
<comment type="function">
    <text evidence="8">Bifunctional DNA N-glycosylase with associated apurinic/apyrimidinic (AP) lyase function that catalyzes the first step in base excision repair (BER), the primary repair pathway for the repair of oxidative DNA damage. The DNA N-glycosylase activity releases the damaged DNA base from DNA by cleaving the N-glycosidic bond, leaving an AP site. The AP lyase activity cleaves the phosphodiester bond 3' to the AP site by a beta-elimination. Primarily recognizes and repairs oxidative base damage of pyrimidines.</text>
</comment>
<dbReference type="GO" id="GO:0006285">
    <property type="term" value="P:base-excision repair, AP site formation"/>
    <property type="evidence" value="ECO:0007669"/>
    <property type="project" value="UniProtKB-UniRule"/>
</dbReference>
<keyword evidence="8" id="KW-0496">Mitochondrion</keyword>
<reference evidence="10 11" key="1">
    <citation type="submission" date="2013-02" db="EMBL/GenBank/DDBJ databases">
        <title>Genome sequence of Candida maltosa Xu316, a potential industrial strain for xylitol and ethanol production.</title>
        <authorList>
            <person name="Yu J."/>
            <person name="Wang Q."/>
            <person name="Geng X."/>
            <person name="Bao W."/>
            <person name="He P."/>
            <person name="Cai J."/>
        </authorList>
    </citation>
    <scope>NUCLEOTIDE SEQUENCE [LARGE SCALE GENOMIC DNA]</scope>
    <source>
        <strain evidence="11">Xu316</strain>
    </source>
</reference>
<comment type="similarity">
    <text evidence="1 8">Belongs to the Nth/MutY family.</text>
</comment>
<dbReference type="HOGENOM" id="CLU_012862_4_3_1"/>
<proteinExistence type="inferred from homology"/>
<keyword evidence="8" id="KW-0539">Nucleus</keyword>
<dbReference type="PANTHER" id="PTHR43286">
    <property type="entry name" value="ENDONUCLEASE III-LIKE PROTEIN 1"/>
    <property type="match status" value="1"/>
</dbReference>
<accession>M3HQN0</accession>
<name>M3HQN0_CANMX</name>
<keyword evidence="4 8" id="KW-0234">DNA repair</keyword>
<evidence type="ECO:0000256" key="7">
    <source>
        <dbReference type="ARBA" id="ARBA00044632"/>
    </source>
</evidence>
<dbReference type="InterPro" id="IPR003265">
    <property type="entry name" value="HhH-GPD_domain"/>
</dbReference>
<feature type="domain" description="HhH-GPD" evidence="9">
    <location>
        <begin position="109"/>
        <end position="266"/>
    </location>
</feature>
<dbReference type="Gene3D" id="1.10.1670.10">
    <property type="entry name" value="Helix-hairpin-Helix base-excision DNA repair enzymes (C-terminal)"/>
    <property type="match status" value="1"/>
</dbReference>
<dbReference type="FunFam" id="1.10.340.30:FF:000001">
    <property type="entry name" value="Endonuclease III"/>
    <property type="match status" value="1"/>
</dbReference>
<dbReference type="GO" id="GO:0005739">
    <property type="term" value="C:mitochondrion"/>
    <property type="evidence" value="ECO:0007669"/>
    <property type="project" value="UniProtKB-SubCell"/>
</dbReference>
<dbReference type="GO" id="GO:0140078">
    <property type="term" value="F:class I DNA-(apurinic or apyrimidinic site) endonuclease activity"/>
    <property type="evidence" value="ECO:0007669"/>
    <property type="project" value="UniProtKB-EC"/>
</dbReference>
<dbReference type="EC" id="3.2.2.-" evidence="8"/>
<dbReference type="PANTHER" id="PTHR43286:SF1">
    <property type="entry name" value="ENDONUCLEASE III-LIKE PROTEIN 1"/>
    <property type="match status" value="1"/>
</dbReference>
<dbReference type="GO" id="GO:0000703">
    <property type="term" value="F:oxidized pyrimidine nucleobase lesion DNA N-glycosylase activity"/>
    <property type="evidence" value="ECO:0007669"/>
    <property type="project" value="UniProtKB-UniRule"/>
</dbReference>
<dbReference type="Proteomes" id="UP000011777">
    <property type="component" value="Unassembled WGS sequence"/>
</dbReference>
<comment type="catalytic activity">
    <reaction evidence="7 8">
        <text>2'-deoxyribonucleotide-(2'-deoxyribose 5'-phosphate)-2'-deoxyribonucleotide-DNA = a 3'-end 2'-deoxyribonucleotide-(2,3-dehydro-2,3-deoxyribose 5'-phosphate)-DNA + a 5'-end 5'-phospho-2'-deoxyribonucleoside-DNA + H(+)</text>
        <dbReference type="Rhea" id="RHEA:66592"/>
        <dbReference type="Rhea" id="RHEA-COMP:13180"/>
        <dbReference type="Rhea" id="RHEA-COMP:16897"/>
        <dbReference type="Rhea" id="RHEA-COMP:17067"/>
        <dbReference type="ChEBI" id="CHEBI:15378"/>
        <dbReference type="ChEBI" id="CHEBI:136412"/>
        <dbReference type="ChEBI" id="CHEBI:157695"/>
        <dbReference type="ChEBI" id="CHEBI:167181"/>
        <dbReference type="EC" id="4.2.99.18"/>
    </reaction>
</comment>
<protein>
    <recommendedName>
        <fullName evidence="8">Endonuclease III homolog</fullName>
        <ecNumber evidence="8">3.2.2.-</ecNumber>
        <ecNumber evidence="8">4.2.99.18</ecNumber>
    </recommendedName>
    <alternativeName>
        <fullName evidence="8">Bifunctional DNA N-glycosylase/DNA-(apurinic or apyrimidinic site) lyase</fullName>
        <shortName evidence="8">DNA glycosylase/AP lyase</shortName>
    </alternativeName>
</protein>
<dbReference type="GO" id="GO:0003677">
    <property type="term" value="F:DNA binding"/>
    <property type="evidence" value="ECO:0007669"/>
    <property type="project" value="UniProtKB-UniRule"/>
</dbReference>
<dbReference type="Pfam" id="PF00730">
    <property type="entry name" value="HhH-GPD"/>
    <property type="match status" value="1"/>
</dbReference>
<dbReference type="SMART" id="SM00478">
    <property type="entry name" value="ENDO3c"/>
    <property type="match status" value="1"/>
</dbReference>
<dbReference type="Pfam" id="PF00633">
    <property type="entry name" value="HHH"/>
    <property type="match status" value="1"/>
</dbReference>
<keyword evidence="2 8" id="KW-0227">DNA damage</keyword>
<evidence type="ECO:0000259" key="9">
    <source>
        <dbReference type="SMART" id="SM00478"/>
    </source>
</evidence>
<evidence type="ECO:0000256" key="1">
    <source>
        <dbReference type="ARBA" id="ARBA00008343"/>
    </source>
</evidence>
<evidence type="ECO:0000256" key="5">
    <source>
        <dbReference type="ARBA" id="ARBA00023239"/>
    </source>
</evidence>